<feature type="transmembrane region" description="Helical" evidence="1">
    <location>
        <begin position="74"/>
        <end position="94"/>
    </location>
</feature>
<protein>
    <submittedName>
        <fullName evidence="2">Uncharacterized protein</fullName>
    </submittedName>
</protein>
<reference evidence="2 3" key="1">
    <citation type="submission" date="2015-11" db="EMBL/GenBank/DDBJ databases">
        <title>Expanding the genomic diversity of Burkholderia species for the development of highly accurate diagnostics.</title>
        <authorList>
            <person name="Sahl J."/>
            <person name="Keim P."/>
            <person name="Wagner D."/>
        </authorList>
    </citation>
    <scope>NUCLEOTIDE SEQUENCE [LARGE SCALE GENOMIC DNA]</scope>
    <source>
        <strain evidence="2 3">MSMB1301WGS</strain>
    </source>
</reference>
<name>A0A105V478_9BURK</name>
<keyword evidence="3" id="KW-1185">Reference proteome</keyword>
<feature type="transmembrane region" description="Helical" evidence="1">
    <location>
        <begin position="43"/>
        <end position="62"/>
    </location>
</feature>
<accession>A0A105V478</accession>
<evidence type="ECO:0000313" key="2">
    <source>
        <dbReference type="EMBL" id="KVV40781.1"/>
    </source>
</evidence>
<dbReference type="Proteomes" id="UP000062317">
    <property type="component" value="Unassembled WGS sequence"/>
</dbReference>
<keyword evidence="1" id="KW-0812">Transmembrane</keyword>
<sequence length="97" mass="10863">MSILYVTCAAFALLSAALPVTPVPIVDTEELHITRQLHYLQLLGTWPFALGYLGILAILRIFARWLGRAKDEVIFLILVAVFFSFAARLSQLIFSII</sequence>
<gene>
    <name evidence="2" type="ORF">WT27_12680</name>
</gene>
<dbReference type="EMBL" id="LPEQ01000113">
    <property type="protein sequence ID" value="KVV40781.1"/>
    <property type="molecule type" value="Genomic_DNA"/>
</dbReference>
<evidence type="ECO:0000256" key="1">
    <source>
        <dbReference type="SAM" id="Phobius"/>
    </source>
</evidence>
<keyword evidence="1" id="KW-0472">Membrane</keyword>
<evidence type="ECO:0000313" key="3">
    <source>
        <dbReference type="Proteomes" id="UP000062317"/>
    </source>
</evidence>
<keyword evidence="1" id="KW-1133">Transmembrane helix</keyword>
<proteinExistence type="predicted"/>
<comment type="caution">
    <text evidence="2">The sequence shown here is derived from an EMBL/GenBank/DDBJ whole genome shotgun (WGS) entry which is preliminary data.</text>
</comment>
<dbReference type="AlphaFoldDB" id="A0A105V478"/>
<organism evidence="2 3">
    <name type="scientific">Burkholderia territorii</name>
    <dbReference type="NCBI Taxonomy" id="1503055"/>
    <lineage>
        <taxon>Bacteria</taxon>
        <taxon>Pseudomonadati</taxon>
        <taxon>Pseudomonadota</taxon>
        <taxon>Betaproteobacteria</taxon>
        <taxon>Burkholderiales</taxon>
        <taxon>Burkholderiaceae</taxon>
        <taxon>Burkholderia</taxon>
        <taxon>Burkholderia cepacia complex</taxon>
    </lineage>
</organism>